<evidence type="ECO:0000313" key="2">
    <source>
        <dbReference type="Proteomes" id="UP000439022"/>
    </source>
</evidence>
<organism evidence="1 2">
    <name type="scientific">Haloferax litoreum</name>
    <dbReference type="NCBI Taxonomy" id="2666140"/>
    <lineage>
        <taxon>Archaea</taxon>
        <taxon>Methanobacteriati</taxon>
        <taxon>Methanobacteriota</taxon>
        <taxon>Stenosarchaea group</taxon>
        <taxon>Halobacteria</taxon>
        <taxon>Halobacteriales</taxon>
        <taxon>Haloferacaceae</taxon>
        <taxon>Haloferax</taxon>
    </lineage>
</organism>
<keyword evidence="2" id="KW-1185">Reference proteome</keyword>
<proteinExistence type="predicted"/>
<sequence length="130" mass="14770">MVHFVCEECGVRVSNDVALLRDESQLCEDGWSVHREKQQGYVPEGRYVVGSPDHIFYDVEGDYLLNPDDIIMMDRLEAAPPKEYASFFGCCGPTGRKPNTFCENGHKFATEMSDHCSPVVQLHVERVRMV</sequence>
<dbReference type="RefSeq" id="WP_151161848.1">
    <property type="nucleotide sequence ID" value="NZ_WKJO01000001.1"/>
</dbReference>
<dbReference type="AlphaFoldDB" id="A0A6A8GDJ5"/>
<dbReference type="Proteomes" id="UP000439022">
    <property type="component" value="Unassembled WGS sequence"/>
</dbReference>
<evidence type="ECO:0000313" key="1">
    <source>
        <dbReference type="EMBL" id="MRX21228.1"/>
    </source>
</evidence>
<accession>A0A6A8GDJ5</accession>
<comment type="caution">
    <text evidence="1">The sequence shown here is derived from an EMBL/GenBank/DDBJ whole genome shotgun (WGS) entry which is preliminary data.</text>
</comment>
<gene>
    <name evidence="1" type="ORF">GJR96_04545</name>
</gene>
<dbReference type="EMBL" id="WKJO01000001">
    <property type="protein sequence ID" value="MRX21228.1"/>
    <property type="molecule type" value="Genomic_DNA"/>
</dbReference>
<name>A0A6A8GDJ5_9EURY</name>
<protein>
    <submittedName>
        <fullName evidence="1">Uncharacterized protein</fullName>
    </submittedName>
</protein>
<reference evidence="1 2" key="1">
    <citation type="submission" date="2019-11" db="EMBL/GenBank/DDBJ databases">
        <title>Whole genome sequence of Haloferax sp. MBLA0076.</title>
        <authorList>
            <person name="Seo M.-J."/>
            <person name="Cho E.-S."/>
        </authorList>
    </citation>
    <scope>NUCLEOTIDE SEQUENCE [LARGE SCALE GENOMIC DNA]</scope>
    <source>
        <strain evidence="1 2">MBLA0076</strain>
    </source>
</reference>